<feature type="signal peptide" evidence="1">
    <location>
        <begin position="1"/>
        <end position="37"/>
    </location>
</feature>
<gene>
    <name evidence="2" type="ORF">IQ63_24100</name>
</gene>
<accession>A0A0L0K227</accession>
<dbReference type="Proteomes" id="UP000037151">
    <property type="component" value="Unassembled WGS sequence"/>
</dbReference>
<dbReference type="AlphaFoldDB" id="A0A0L0K227"/>
<evidence type="ECO:0000313" key="2">
    <source>
        <dbReference type="EMBL" id="KND32117.1"/>
    </source>
</evidence>
<dbReference type="PATRIC" id="fig|42234.21.peg.4988"/>
<keyword evidence="1" id="KW-0732">Signal</keyword>
<evidence type="ECO:0000256" key="1">
    <source>
        <dbReference type="SAM" id="SignalP"/>
    </source>
</evidence>
<dbReference type="EMBL" id="JPPY01000139">
    <property type="protein sequence ID" value="KND32117.1"/>
    <property type="molecule type" value="Genomic_DNA"/>
</dbReference>
<dbReference type="RefSeq" id="WP_050372493.1">
    <property type="nucleotide sequence ID" value="NZ_KQ257823.1"/>
</dbReference>
<evidence type="ECO:0000313" key="3">
    <source>
        <dbReference type="Proteomes" id="UP000037151"/>
    </source>
</evidence>
<name>A0A0L0K227_9ACTN</name>
<comment type="caution">
    <text evidence="2">The sequence shown here is derived from an EMBL/GenBank/DDBJ whole genome shotgun (WGS) entry which is preliminary data.</text>
</comment>
<protein>
    <submittedName>
        <fullName evidence="2">Uncharacterized protein</fullName>
    </submittedName>
</protein>
<organism evidence="2 3">
    <name type="scientific">Streptomyces acidiscabies</name>
    <dbReference type="NCBI Taxonomy" id="42234"/>
    <lineage>
        <taxon>Bacteria</taxon>
        <taxon>Bacillati</taxon>
        <taxon>Actinomycetota</taxon>
        <taxon>Actinomycetes</taxon>
        <taxon>Kitasatosporales</taxon>
        <taxon>Streptomycetaceae</taxon>
        <taxon>Streptomyces</taxon>
    </lineage>
</organism>
<reference evidence="3" key="1">
    <citation type="submission" date="2014-07" db="EMBL/GenBank/DDBJ databases">
        <title>Genome sequencing of plant-pathogenic Streptomyces species.</title>
        <authorList>
            <person name="Harrison J."/>
            <person name="Sapp M."/>
            <person name="Thwaites R."/>
            <person name="Studholme D.J."/>
        </authorList>
    </citation>
    <scope>NUCLEOTIDE SEQUENCE [LARGE SCALE GENOMIC DNA]</scope>
    <source>
        <strain evidence="3">NCPPB 4445</strain>
    </source>
</reference>
<proteinExistence type="predicted"/>
<feature type="chain" id="PRO_5039141474" evidence="1">
    <location>
        <begin position="38"/>
        <end position="142"/>
    </location>
</feature>
<sequence>MPISNVARRPKLKSAVLASFAALGLTLAAAGTASANAQWEVQLINANMPTGTGSVKVVYSASGQTVCVKPNTASKTTDAGVQNRWGNVLTVSAHGDSSCQGSSLSSVTYKFAQNDDVAENNLNCTTVAVGVKTAEHHFRLCG</sequence>